<evidence type="ECO:0000313" key="3">
    <source>
        <dbReference type="Proteomes" id="UP001211894"/>
    </source>
</evidence>
<name>A0ABT4X5E0_9BACI</name>
<comment type="caution">
    <text evidence="2">The sequence shown here is derived from an EMBL/GenBank/DDBJ whole genome shotgun (WGS) entry which is preliminary data.</text>
</comment>
<feature type="coiled-coil region" evidence="1">
    <location>
        <begin position="18"/>
        <end position="45"/>
    </location>
</feature>
<keyword evidence="1" id="KW-0175">Coiled coil</keyword>
<dbReference type="Proteomes" id="UP001211894">
    <property type="component" value="Unassembled WGS sequence"/>
</dbReference>
<dbReference type="RefSeq" id="WP_271341254.1">
    <property type="nucleotide sequence ID" value="NZ_JAQKAB010000008.1"/>
</dbReference>
<evidence type="ECO:0000256" key="1">
    <source>
        <dbReference type="SAM" id="Coils"/>
    </source>
</evidence>
<sequence>MSDIGILNGIKGSISGHLEDVEGKIEKLKAAKKDIEKEHEEGIVQIRQILNPHLDKQWTGEFATDFDKERDEAHTKMHDIVNEKYLDYISTIESKITILKIEKEAFDKLEKVAAGVNHLIEKGEEAVDEIKNQINNQMDYLKSELGRWFS</sequence>
<keyword evidence="3" id="KW-1185">Reference proteome</keyword>
<dbReference type="EMBL" id="JAQKAB010000008">
    <property type="protein sequence ID" value="MDA7027413.1"/>
    <property type="molecule type" value="Genomic_DNA"/>
</dbReference>
<protein>
    <submittedName>
        <fullName evidence="2">DUF5082 domain-containing protein</fullName>
    </submittedName>
</protein>
<accession>A0ABT4X5E0</accession>
<organism evidence="2 3">
    <name type="scientific">Bacillus changyiensis</name>
    <dbReference type="NCBI Taxonomy" id="3004103"/>
    <lineage>
        <taxon>Bacteria</taxon>
        <taxon>Bacillati</taxon>
        <taxon>Bacillota</taxon>
        <taxon>Bacilli</taxon>
        <taxon>Bacillales</taxon>
        <taxon>Bacillaceae</taxon>
        <taxon>Bacillus</taxon>
    </lineage>
</organism>
<proteinExistence type="predicted"/>
<evidence type="ECO:0000313" key="2">
    <source>
        <dbReference type="EMBL" id="MDA7027413.1"/>
    </source>
</evidence>
<gene>
    <name evidence="2" type="ORF">PJ311_12535</name>
</gene>
<reference evidence="2 3" key="1">
    <citation type="submission" date="2023-01" db="EMBL/GenBank/DDBJ databases">
        <title>Bacillus changyiensis sp. nov., isolated from a coastal deposit.</title>
        <authorList>
            <person name="Xiao G."/>
            <person name="Lai Q."/>
            <person name="Hu Z."/>
            <person name="Shao Z."/>
        </authorList>
    </citation>
    <scope>NUCLEOTIDE SEQUENCE [LARGE SCALE GENOMIC DNA]</scope>
    <source>
        <strain evidence="2 3">CLL-7-23</strain>
    </source>
</reference>